<feature type="transmembrane region" description="Helical" evidence="5">
    <location>
        <begin position="322"/>
        <end position="338"/>
    </location>
</feature>
<dbReference type="Proteomes" id="UP001180973">
    <property type="component" value="Unassembled WGS sequence"/>
</dbReference>
<dbReference type="InterPro" id="IPR011701">
    <property type="entry name" value="MFS"/>
</dbReference>
<proteinExistence type="predicted"/>
<dbReference type="EMBL" id="JAVRFL010000020">
    <property type="protein sequence ID" value="MDT0530924.1"/>
    <property type="molecule type" value="Genomic_DNA"/>
</dbReference>
<evidence type="ECO:0000256" key="3">
    <source>
        <dbReference type="ARBA" id="ARBA00022989"/>
    </source>
</evidence>
<dbReference type="Pfam" id="PF07690">
    <property type="entry name" value="MFS_1"/>
    <property type="match status" value="1"/>
</dbReference>
<feature type="domain" description="Major facilitator superfamily (MFS) profile" evidence="6">
    <location>
        <begin position="3"/>
        <end position="450"/>
    </location>
</feature>
<dbReference type="PROSITE" id="PS50850">
    <property type="entry name" value="MFS"/>
    <property type="match status" value="1"/>
</dbReference>
<dbReference type="PANTHER" id="PTHR42718:SF49">
    <property type="entry name" value="EXPORT PROTEIN"/>
    <property type="match status" value="1"/>
</dbReference>
<dbReference type="PANTHER" id="PTHR42718">
    <property type="entry name" value="MAJOR FACILITATOR SUPERFAMILY MULTIDRUG TRANSPORTER MFSC"/>
    <property type="match status" value="1"/>
</dbReference>
<dbReference type="Gene3D" id="1.20.1720.10">
    <property type="entry name" value="Multidrug resistance protein D"/>
    <property type="match status" value="1"/>
</dbReference>
<dbReference type="Gene3D" id="1.20.1250.20">
    <property type="entry name" value="MFS general substrate transporter like domains"/>
    <property type="match status" value="1"/>
</dbReference>
<keyword evidence="4 5" id="KW-0472">Membrane</keyword>
<dbReference type="PRINTS" id="PR01036">
    <property type="entry name" value="TCRTETB"/>
</dbReference>
<evidence type="ECO:0000259" key="6">
    <source>
        <dbReference type="PROSITE" id="PS50850"/>
    </source>
</evidence>
<feature type="transmembrane region" description="Helical" evidence="5">
    <location>
        <begin position="159"/>
        <end position="180"/>
    </location>
</feature>
<protein>
    <submittedName>
        <fullName evidence="7">MFS transporter</fullName>
    </submittedName>
</protein>
<dbReference type="SUPFAM" id="SSF103473">
    <property type="entry name" value="MFS general substrate transporter"/>
    <property type="match status" value="1"/>
</dbReference>
<gene>
    <name evidence="7" type="ORF">RM555_18170</name>
</gene>
<dbReference type="CDD" id="cd17321">
    <property type="entry name" value="MFS_MMR_MDR_like"/>
    <property type="match status" value="1"/>
</dbReference>
<evidence type="ECO:0000256" key="5">
    <source>
        <dbReference type="SAM" id="Phobius"/>
    </source>
</evidence>
<feature type="transmembrane region" description="Helical" evidence="5">
    <location>
        <begin position="192"/>
        <end position="210"/>
    </location>
</feature>
<evidence type="ECO:0000256" key="4">
    <source>
        <dbReference type="ARBA" id="ARBA00023136"/>
    </source>
</evidence>
<keyword evidence="8" id="KW-1185">Reference proteome</keyword>
<keyword evidence="2 5" id="KW-0812">Transmembrane</keyword>
<evidence type="ECO:0000313" key="8">
    <source>
        <dbReference type="Proteomes" id="UP001180973"/>
    </source>
</evidence>
<dbReference type="InterPro" id="IPR020846">
    <property type="entry name" value="MFS_dom"/>
</dbReference>
<evidence type="ECO:0000256" key="2">
    <source>
        <dbReference type="ARBA" id="ARBA00022692"/>
    </source>
</evidence>
<evidence type="ECO:0000313" key="7">
    <source>
        <dbReference type="EMBL" id="MDT0530924.1"/>
    </source>
</evidence>
<accession>A0ABU2WYA4</accession>
<feature type="transmembrane region" description="Helical" evidence="5">
    <location>
        <begin position="216"/>
        <end position="237"/>
    </location>
</feature>
<feature type="transmembrane region" description="Helical" evidence="5">
    <location>
        <begin position="131"/>
        <end position="153"/>
    </location>
</feature>
<sequence>MNARALTLTAVLLSSLSFPLTITGASVALPGIQHDLDTSLTTAQWVVNGYNLCFAAFLAFGGSLADLLGKRRLFTAGVAVFFAGSVLCVLARDATVLNLARVLAGTGAAAATATGQSILAATFGGPARTRVFGALGAVLGVGLAFGPTISGLLVDALGWRAVFAVPAALAGVVLLVCPFLPALPGARRRIDWAGGTLFTAALALLIWAFVEAPALGASHPSVIAALLALVICGIAFVRVEKRGTDPMFDLGLLRDQRFVGYSLVAATMMGLLVPLLVYLPSYLIDVAGLDAGRAGLWMLMLTLPSVVLPPVGATVARRSPRLLSVGAVALGTAGMFTLTTVGPDSTPGSLLLPLLLIGAGVGATTGVIDGLAISSAPVRQAGTVAGLFNTGRLVTETVALALVGSTLATVSGGHLAGDGFTAALRVVATALGCFGAVSAVGVGLLLRRRDAGRPAA</sequence>
<comment type="subcellular location">
    <subcellularLocation>
        <location evidence="1">Cell membrane</location>
        <topology evidence="1">Multi-pass membrane protein</topology>
    </subcellularLocation>
</comment>
<dbReference type="RefSeq" id="WP_311412878.1">
    <property type="nucleotide sequence ID" value="NZ_JAVRFL010000020.1"/>
</dbReference>
<comment type="caution">
    <text evidence="7">The sequence shown here is derived from an EMBL/GenBank/DDBJ whole genome shotgun (WGS) entry which is preliminary data.</text>
</comment>
<organism evidence="7 8">
    <name type="scientific">Micromonospora reichwaldensis</name>
    <dbReference type="NCBI Taxonomy" id="3075516"/>
    <lineage>
        <taxon>Bacteria</taxon>
        <taxon>Bacillati</taxon>
        <taxon>Actinomycetota</taxon>
        <taxon>Actinomycetes</taxon>
        <taxon>Micromonosporales</taxon>
        <taxon>Micromonosporaceae</taxon>
        <taxon>Micromonospora</taxon>
    </lineage>
</organism>
<name>A0ABU2WYA4_9ACTN</name>
<feature type="transmembrane region" description="Helical" evidence="5">
    <location>
        <begin position="350"/>
        <end position="372"/>
    </location>
</feature>
<feature type="transmembrane region" description="Helical" evidence="5">
    <location>
        <begin position="258"/>
        <end position="284"/>
    </location>
</feature>
<reference evidence="7" key="1">
    <citation type="submission" date="2023-09" db="EMBL/GenBank/DDBJ databases">
        <title>30 novel species of actinomycetes from the DSMZ collection.</title>
        <authorList>
            <person name="Nouioui I."/>
        </authorList>
    </citation>
    <scope>NUCLEOTIDE SEQUENCE</scope>
    <source>
        <strain evidence="7">DSM 115977</strain>
    </source>
</reference>
<feature type="transmembrane region" description="Helical" evidence="5">
    <location>
        <begin position="422"/>
        <end position="446"/>
    </location>
</feature>
<keyword evidence="3 5" id="KW-1133">Transmembrane helix</keyword>
<feature type="transmembrane region" description="Helical" evidence="5">
    <location>
        <begin position="48"/>
        <end position="68"/>
    </location>
</feature>
<feature type="transmembrane region" description="Helical" evidence="5">
    <location>
        <begin position="98"/>
        <end position="119"/>
    </location>
</feature>
<dbReference type="InterPro" id="IPR036259">
    <property type="entry name" value="MFS_trans_sf"/>
</dbReference>
<feature type="transmembrane region" description="Helical" evidence="5">
    <location>
        <begin position="73"/>
        <end position="92"/>
    </location>
</feature>
<evidence type="ECO:0000256" key="1">
    <source>
        <dbReference type="ARBA" id="ARBA00004651"/>
    </source>
</evidence>
<feature type="transmembrane region" description="Helical" evidence="5">
    <location>
        <begin position="296"/>
        <end position="315"/>
    </location>
</feature>
<feature type="transmembrane region" description="Helical" evidence="5">
    <location>
        <begin position="393"/>
        <end position="416"/>
    </location>
</feature>